<dbReference type="Proteomes" id="UP001159329">
    <property type="component" value="Unassembled WGS sequence"/>
</dbReference>
<dbReference type="RefSeq" id="WP_279695430.1">
    <property type="nucleotide sequence ID" value="NZ_JAOEEO010000002.1"/>
</dbReference>
<dbReference type="InterPro" id="IPR007438">
    <property type="entry name" value="DUF488"/>
</dbReference>
<comment type="caution">
    <text evidence="1">The sequence shown here is derived from an EMBL/GenBank/DDBJ whole genome shotgun (WGS) entry which is preliminary data.</text>
</comment>
<gene>
    <name evidence="1" type="ORF">N7644_10740</name>
</gene>
<organism evidence="1 2">
    <name type="scientific">Acinetobacter courvalinii</name>
    <dbReference type="NCBI Taxonomy" id="280147"/>
    <lineage>
        <taxon>Bacteria</taxon>
        <taxon>Pseudomonadati</taxon>
        <taxon>Pseudomonadota</taxon>
        <taxon>Gammaproteobacteria</taxon>
        <taxon>Moraxellales</taxon>
        <taxon>Moraxellaceae</taxon>
        <taxon>Acinetobacter</taxon>
    </lineage>
</organism>
<dbReference type="PANTHER" id="PTHR39337:SF1">
    <property type="entry name" value="BLR5642 PROTEIN"/>
    <property type="match status" value="1"/>
</dbReference>
<dbReference type="Pfam" id="PF04343">
    <property type="entry name" value="DUF488"/>
    <property type="match status" value="1"/>
</dbReference>
<reference evidence="1" key="1">
    <citation type="submission" date="2022-09" db="EMBL/GenBank/DDBJ databases">
        <title>Intensive care unit water sources are persistently colonized with multi-drug resistant bacteria and are the site of extensive horizontal gene transfer of antibiotic resistance genes.</title>
        <authorList>
            <person name="Diorio-Toth L."/>
        </authorList>
    </citation>
    <scope>NUCLEOTIDE SEQUENCE</scope>
    <source>
        <strain evidence="1">GD04005</strain>
    </source>
</reference>
<dbReference type="EMBL" id="JAOEEO010000002">
    <property type="protein sequence ID" value="MDH0564157.1"/>
    <property type="molecule type" value="Genomic_DNA"/>
</dbReference>
<evidence type="ECO:0000313" key="2">
    <source>
        <dbReference type="Proteomes" id="UP001159329"/>
    </source>
</evidence>
<evidence type="ECO:0000313" key="1">
    <source>
        <dbReference type="EMBL" id="MDH0564157.1"/>
    </source>
</evidence>
<dbReference type="AlphaFoldDB" id="A0AA42LF22"/>
<sequence>MNIYTIGFTQKKAKQFFELIKNNKIKKVIDVRLSNVSQLAGFAKRDDLVYFLKEICECDYEHVPDLAPIDEILKPYKKGEITWEIYEEKFMNLMAHRNIEKSFNINDFSDKCLLCSEHLPHQCHRRLILEYLKQTQHTESKITHLY</sequence>
<accession>A0AA42LF22</accession>
<proteinExistence type="predicted"/>
<protein>
    <submittedName>
        <fullName evidence="1">DUF488 domain-containing protein</fullName>
    </submittedName>
</protein>
<name>A0AA42LF22_9GAMM</name>
<dbReference type="PANTHER" id="PTHR39337">
    <property type="entry name" value="BLR5642 PROTEIN"/>
    <property type="match status" value="1"/>
</dbReference>